<reference evidence="1" key="1">
    <citation type="submission" date="2020-08" db="EMBL/GenBank/DDBJ databases">
        <title>Genome public.</title>
        <authorList>
            <person name="Liu C."/>
            <person name="Sun Q."/>
        </authorList>
    </citation>
    <scope>NUCLEOTIDE SEQUENCE</scope>
    <source>
        <strain evidence="1">BX7</strain>
    </source>
</reference>
<name>A0A926HU14_9FIRM</name>
<dbReference type="Proteomes" id="UP000620366">
    <property type="component" value="Unassembled WGS sequence"/>
</dbReference>
<dbReference type="EMBL" id="JACRSP010000003">
    <property type="protein sequence ID" value="MBC8536434.1"/>
    <property type="molecule type" value="Genomic_DNA"/>
</dbReference>
<keyword evidence="2" id="KW-1185">Reference proteome</keyword>
<gene>
    <name evidence="1" type="ORF">H8695_07010</name>
</gene>
<sequence>MNGEKLDIGSTADDLKPPELMKELENSEVKCNIDKVIAISKTRENKIIWLEKGNSQSGYTHIVERHLNDFAERGIADIPKFLNKILETEPVKSGTNKKGNFADYVFNGKKFRLAYGNNGYIVSFYPID</sequence>
<evidence type="ECO:0000313" key="1">
    <source>
        <dbReference type="EMBL" id="MBC8536434.1"/>
    </source>
</evidence>
<protein>
    <submittedName>
        <fullName evidence="1">Uncharacterized protein</fullName>
    </submittedName>
</protein>
<evidence type="ECO:0000313" key="2">
    <source>
        <dbReference type="Proteomes" id="UP000620366"/>
    </source>
</evidence>
<dbReference type="AlphaFoldDB" id="A0A926HU14"/>
<organism evidence="1 2">
    <name type="scientific">Feifania hominis</name>
    <dbReference type="NCBI Taxonomy" id="2763660"/>
    <lineage>
        <taxon>Bacteria</taxon>
        <taxon>Bacillati</taxon>
        <taxon>Bacillota</taxon>
        <taxon>Clostridia</taxon>
        <taxon>Eubacteriales</taxon>
        <taxon>Feifaniaceae</taxon>
        <taxon>Feifania</taxon>
    </lineage>
</organism>
<dbReference type="RefSeq" id="WP_249300279.1">
    <property type="nucleotide sequence ID" value="NZ_JACRSP010000003.1"/>
</dbReference>
<accession>A0A926HU14</accession>
<comment type="caution">
    <text evidence="1">The sequence shown here is derived from an EMBL/GenBank/DDBJ whole genome shotgun (WGS) entry which is preliminary data.</text>
</comment>
<proteinExistence type="predicted"/>